<accession>A0AAC8XJS8</accession>
<dbReference type="Proteomes" id="UP000061468">
    <property type="component" value="Chromosome"/>
</dbReference>
<dbReference type="InterPro" id="IPR016181">
    <property type="entry name" value="Acyl_CoA_acyltransferase"/>
</dbReference>
<dbReference type="Gene3D" id="3.40.630.30">
    <property type="match status" value="1"/>
</dbReference>
<dbReference type="EMBL" id="CP013928">
    <property type="protein sequence ID" value="AMJ78632.1"/>
    <property type="molecule type" value="Genomic_DNA"/>
</dbReference>
<gene>
    <name evidence="1" type="ORF">AV942_10200</name>
</gene>
<dbReference type="Pfam" id="PF13444">
    <property type="entry name" value="Acetyltransf_5"/>
    <property type="match status" value="1"/>
</dbReference>
<dbReference type="InterPro" id="IPR022484">
    <property type="entry name" value="PEP-CTERM/exosrtase_acylTfrase"/>
</dbReference>
<protein>
    <submittedName>
        <fullName evidence="1">Uncharacterized protein</fullName>
    </submittedName>
</protein>
<sequence>MNAMRAFNGAVLSTLNKLPTQLSKVLPKRLSLEQSISDFFFSRYELVIANEESEKQESYKTRHKVYCEEMNFEQTNATALEKDKFDDRAINCYIKHLPTGECAGTIRLVLPTNAGLSLPLEEKCKDAFEDGTLLPSNLAPQSVCEISRLAIPREFRVHQMRSKILPSEKLEKAKKKSTTSFNLEHFPYLSIALYLMATSVCQHLNVEHAYVLMEPKLARRMKAFGIHFEPVGEAIEFNGKRMPYRLSPSVLLEEIAKPLKGFHMKIHNRLQNALQAMDTSLVPTVQYTPQPLRVAHAA</sequence>
<evidence type="ECO:0000313" key="2">
    <source>
        <dbReference type="Proteomes" id="UP000061468"/>
    </source>
</evidence>
<dbReference type="AlphaFoldDB" id="A0AAC8XJS8"/>
<evidence type="ECO:0000313" key="1">
    <source>
        <dbReference type="EMBL" id="AMJ78632.1"/>
    </source>
</evidence>
<dbReference type="SUPFAM" id="SSF55729">
    <property type="entry name" value="Acyl-CoA N-acyltransferases (Nat)"/>
    <property type="match status" value="1"/>
</dbReference>
<organism evidence="1 2">
    <name type="scientific">Alteromonas mediterranea</name>
    <dbReference type="NCBI Taxonomy" id="314275"/>
    <lineage>
        <taxon>Bacteria</taxon>
        <taxon>Pseudomonadati</taxon>
        <taxon>Pseudomonadota</taxon>
        <taxon>Gammaproteobacteria</taxon>
        <taxon>Alteromonadales</taxon>
        <taxon>Alteromonadaceae</taxon>
        <taxon>Alteromonas/Salinimonas group</taxon>
        <taxon>Alteromonas</taxon>
    </lineage>
</organism>
<proteinExistence type="predicted"/>
<dbReference type="NCBIfam" id="TIGR03694">
    <property type="entry name" value="exosort_acyl"/>
    <property type="match status" value="1"/>
</dbReference>
<name>A0AAC8XJS8_9ALTE</name>
<reference evidence="1 2" key="1">
    <citation type="submission" date="2015-12" db="EMBL/GenBank/DDBJ databases">
        <title>Intraspecies pangenome expansion in the marine bacterium Alteromonas.</title>
        <authorList>
            <person name="Lopez-Perez M."/>
            <person name="Rodriguez-Valera F."/>
        </authorList>
    </citation>
    <scope>NUCLEOTIDE SEQUENCE [LARGE SCALE GENOMIC DNA]</scope>
    <source>
        <strain evidence="1 2">UM8</strain>
    </source>
</reference>